<evidence type="ECO:0000313" key="3">
    <source>
        <dbReference type="Proteomes" id="UP000281553"/>
    </source>
</evidence>
<proteinExistence type="predicted"/>
<accession>A0A3P7PUD5</accession>
<dbReference type="Proteomes" id="UP000281553">
    <property type="component" value="Unassembled WGS sequence"/>
</dbReference>
<dbReference type="AlphaFoldDB" id="A0A3P7PUD5"/>
<gene>
    <name evidence="2" type="ORF">DILT_LOCUS13868</name>
</gene>
<evidence type="ECO:0000313" key="2">
    <source>
        <dbReference type="EMBL" id="VDN21606.1"/>
    </source>
</evidence>
<keyword evidence="3" id="KW-1185">Reference proteome</keyword>
<feature type="compositionally biased region" description="Basic and acidic residues" evidence="1">
    <location>
        <begin position="1"/>
        <end position="12"/>
    </location>
</feature>
<protein>
    <submittedName>
        <fullName evidence="2">Uncharacterized protein</fullName>
    </submittedName>
</protein>
<dbReference type="OrthoDB" id="6285724at2759"/>
<dbReference type="EMBL" id="UYRU01071914">
    <property type="protein sequence ID" value="VDN21606.1"/>
    <property type="molecule type" value="Genomic_DNA"/>
</dbReference>
<organism evidence="2 3">
    <name type="scientific">Dibothriocephalus latus</name>
    <name type="common">Fish tapeworm</name>
    <name type="synonym">Diphyllobothrium latum</name>
    <dbReference type="NCBI Taxonomy" id="60516"/>
    <lineage>
        <taxon>Eukaryota</taxon>
        <taxon>Metazoa</taxon>
        <taxon>Spiralia</taxon>
        <taxon>Lophotrochozoa</taxon>
        <taxon>Platyhelminthes</taxon>
        <taxon>Cestoda</taxon>
        <taxon>Eucestoda</taxon>
        <taxon>Diphyllobothriidea</taxon>
        <taxon>Diphyllobothriidae</taxon>
        <taxon>Dibothriocephalus</taxon>
    </lineage>
</organism>
<sequence length="184" mass="20412">MAGSPQREKVADADATEQQQKEEEGAGAGSPCVDEEWLYFYMLTNLESYADWVMRIVSCYQHTADVLQAAGAKYPRKIVVYNKLPYLAVEAVEVFYRAHAFALKVLLRTGKPQSNSSCKLPLVELADALLKFSQSAFVIEPGKNGYVRLMSFVSPPKLDCIMKGNLATHTNFAPFKDTFALSST</sequence>
<feature type="region of interest" description="Disordered" evidence="1">
    <location>
        <begin position="1"/>
        <end position="30"/>
    </location>
</feature>
<evidence type="ECO:0000256" key="1">
    <source>
        <dbReference type="SAM" id="MobiDB-lite"/>
    </source>
</evidence>
<reference evidence="2 3" key="1">
    <citation type="submission" date="2018-11" db="EMBL/GenBank/DDBJ databases">
        <authorList>
            <consortium name="Pathogen Informatics"/>
        </authorList>
    </citation>
    <scope>NUCLEOTIDE SEQUENCE [LARGE SCALE GENOMIC DNA]</scope>
</reference>
<name>A0A3P7PUD5_DIBLA</name>